<organism evidence="4 5">
    <name type="scientific">Neonectria punicea</name>
    <dbReference type="NCBI Taxonomy" id="979145"/>
    <lineage>
        <taxon>Eukaryota</taxon>
        <taxon>Fungi</taxon>
        <taxon>Dikarya</taxon>
        <taxon>Ascomycota</taxon>
        <taxon>Pezizomycotina</taxon>
        <taxon>Sordariomycetes</taxon>
        <taxon>Hypocreomycetidae</taxon>
        <taxon>Hypocreales</taxon>
        <taxon>Nectriaceae</taxon>
        <taxon>Neonectria</taxon>
    </lineage>
</organism>
<dbReference type="EMBL" id="JAZAVJ010000030">
    <property type="protein sequence ID" value="KAK7420409.1"/>
    <property type="molecule type" value="Genomic_DNA"/>
</dbReference>
<dbReference type="Gene3D" id="1.25.40.20">
    <property type="entry name" value="Ankyrin repeat-containing domain"/>
    <property type="match status" value="1"/>
</dbReference>
<accession>A0ABR1HHU6</accession>
<feature type="repeat" description="ANK" evidence="1">
    <location>
        <begin position="979"/>
        <end position="1008"/>
    </location>
</feature>
<dbReference type="InterPro" id="IPR002110">
    <property type="entry name" value="Ankyrin_rpt"/>
</dbReference>
<name>A0ABR1HHU6_9HYPO</name>
<gene>
    <name evidence="4" type="ORF">QQX98_002832</name>
</gene>
<dbReference type="CDD" id="cd00180">
    <property type="entry name" value="PKc"/>
    <property type="match status" value="1"/>
</dbReference>
<dbReference type="InterPro" id="IPR000719">
    <property type="entry name" value="Prot_kinase_dom"/>
</dbReference>
<evidence type="ECO:0000313" key="5">
    <source>
        <dbReference type="Proteomes" id="UP001498476"/>
    </source>
</evidence>
<feature type="region of interest" description="Disordered" evidence="2">
    <location>
        <begin position="485"/>
        <end position="583"/>
    </location>
</feature>
<dbReference type="Gene3D" id="3.10.490.10">
    <property type="entry name" value="Gamma-glutamyl cyclotransferase-like"/>
    <property type="match status" value="1"/>
</dbReference>
<feature type="compositionally biased region" description="Polar residues" evidence="2">
    <location>
        <begin position="25"/>
        <end position="43"/>
    </location>
</feature>
<dbReference type="PROSITE" id="PS00108">
    <property type="entry name" value="PROTEIN_KINASE_ST"/>
    <property type="match status" value="1"/>
</dbReference>
<dbReference type="PROSITE" id="PS50088">
    <property type="entry name" value="ANK_REPEAT"/>
    <property type="match status" value="1"/>
</dbReference>
<dbReference type="Pfam" id="PF00069">
    <property type="entry name" value="Pkinase"/>
    <property type="match status" value="1"/>
</dbReference>
<feature type="compositionally biased region" description="Acidic residues" evidence="2">
    <location>
        <begin position="1204"/>
        <end position="1224"/>
    </location>
</feature>
<dbReference type="PANTHER" id="PTHR24361:SF842">
    <property type="entry name" value="KINASE, PUTATIVE-RELATED"/>
    <property type="match status" value="1"/>
</dbReference>
<dbReference type="Proteomes" id="UP001498476">
    <property type="component" value="Unassembled WGS sequence"/>
</dbReference>
<keyword evidence="5" id="KW-1185">Reference proteome</keyword>
<evidence type="ECO:0000259" key="3">
    <source>
        <dbReference type="PROSITE" id="PS50011"/>
    </source>
</evidence>
<feature type="domain" description="Protein kinase" evidence="3">
    <location>
        <begin position="189"/>
        <end position="473"/>
    </location>
</feature>
<dbReference type="PANTHER" id="PTHR24361">
    <property type="entry name" value="MITOGEN-ACTIVATED KINASE KINASE KINASE"/>
    <property type="match status" value="1"/>
</dbReference>
<dbReference type="SMART" id="SM00220">
    <property type="entry name" value="S_TKc"/>
    <property type="match status" value="1"/>
</dbReference>
<dbReference type="Gene3D" id="1.10.510.10">
    <property type="entry name" value="Transferase(Phosphotransferase) domain 1"/>
    <property type="match status" value="1"/>
</dbReference>
<feature type="region of interest" description="Disordered" evidence="2">
    <location>
        <begin position="20"/>
        <end position="46"/>
    </location>
</feature>
<reference evidence="4 5" key="1">
    <citation type="journal article" date="2025" name="Microbiol. Resour. Announc.">
        <title>Draft genome sequences for Neonectria magnoliae and Neonectria punicea, canker pathogens of Liriodendron tulipifera and Acer saccharum in West Virginia.</title>
        <authorList>
            <person name="Petronek H.M."/>
            <person name="Kasson M.T."/>
            <person name="Metheny A.M."/>
            <person name="Stauder C.M."/>
            <person name="Lovett B."/>
            <person name="Lynch S.C."/>
            <person name="Garnas J.R."/>
            <person name="Kasson L.R."/>
            <person name="Stajich J.E."/>
        </authorList>
    </citation>
    <scope>NUCLEOTIDE SEQUENCE [LARGE SCALE GENOMIC DNA]</scope>
    <source>
        <strain evidence="4 5">NRRL 64653</strain>
    </source>
</reference>
<protein>
    <recommendedName>
        <fullName evidence="3">Protein kinase domain-containing protein</fullName>
    </recommendedName>
</protein>
<feature type="compositionally biased region" description="Polar residues" evidence="2">
    <location>
        <begin position="537"/>
        <end position="554"/>
    </location>
</feature>
<dbReference type="PROSITE" id="PS50011">
    <property type="entry name" value="PROTEIN_KINASE_DOM"/>
    <property type="match status" value="1"/>
</dbReference>
<dbReference type="Pfam" id="PF12796">
    <property type="entry name" value="Ank_2"/>
    <property type="match status" value="1"/>
</dbReference>
<dbReference type="InterPro" id="IPR011009">
    <property type="entry name" value="Kinase-like_dom_sf"/>
</dbReference>
<dbReference type="InterPro" id="IPR036770">
    <property type="entry name" value="Ankyrin_rpt-contain_sf"/>
</dbReference>
<evidence type="ECO:0000256" key="2">
    <source>
        <dbReference type="SAM" id="MobiDB-lite"/>
    </source>
</evidence>
<dbReference type="InterPro" id="IPR008271">
    <property type="entry name" value="Ser/Thr_kinase_AS"/>
</dbReference>
<dbReference type="SUPFAM" id="SSF56112">
    <property type="entry name" value="Protein kinase-like (PK-like)"/>
    <property type="match status" value="1"/>
</dbReference>
<feature type="region of interest" description="Disordered" evidence="2">
    <location>
        <begin position="1203"/>
        <end position="1262"/>
    </location>
</feature>
<keyword evidence="1" id="KW-0040">ANK repeat</keyword>
<dbReference type="InterPro" id="IPR053235">
    <property type="entry name" value="Ser_Thr_kinase"/>
</dbReference>
<proteinExistence type="predicted"/>
<comment type="caution">
    <text evidence="4">The sequence shown here is derived from an EMBL/GenBank/DDBJ whole genome shotgun (WGS) entry which is preliminary data.</text>
</comment>
<feature type="compositionally biased region" description="Low complexity" evidence="2">
    <location>
        <begin position="522"/>
        <end position="536"/>
    </location>
</feature>
<dbReference type="SUPFAM" id="SSF48403">
    <property type="entry name" value="Ankyrin repeat"/>
    <property type="match status" value="1"/>
</dbReference>
<dbReference type="SMART" id="SM00248">
    <property type="entry name" value="ANK"/>
    <property type="match status" value="3"/>
</dbReference>
<feature type="compositionally biased region" description="Basic and acidic residues" evidence="2">
    <location>
        <begin position="559"/>
        <end position="569"/>
    </location>
</feature>
<feature type="compositionally biased region" description="Basic and acidic residues" evidence="2">
    <location>
        <begin position="1232"/>
        <end position="1252"/>
    </location>
</feature>
<evidence type="ECO:0000256" key="1">
    <source>
        <dbReference type="PROSITE-ProRule" id="PRU00023"/>
    </source>
</evidence>
<evidence type="ECO:0000313" key="4">
    <source>
        <dbReference type="EMBL" id="KAK7420409.1"/>
    </source>
</evidence>
<sequence>MIPNYLSPYYETLRGDEELPIDSYKPQNKPQPSTQSPRTNRSKPNCPIAKTITKLLPDDLFRKGLAKFLPQPNDPLMERRILLDAVFPAISQLLVDYGKFEWSLRPRTFSLLWMLGIPEKMDTFVAEGRTDHYLPYSEGNLPDIIKGSSQRSSFLNLQSIVRCRREEDLSGLEEGGDHVHLPAHADAYFHSLEMLGKGRFAQVDKVYSRRTLKTYARKQIHRGQSVLEDKFQLASFEKELQSLKAISHRHVVKLVGSYTDSTALGLIMCPVANTDLHQYLNSVDVDPDLRKKSLRTFFGCLVTALAYIHKKNIRHKDIKPNNVLVKGGQVLLADFGTSRICLDGHLTTNGEAKEGTPRYWAPEVMEGADRNTASDIWSLGCVFLEMATTLLGYTHSDMLVFYSRNGTENYRTICLNALATKLWIEKLRGSGAGFDSPILDWTEWMLQEKPIDRPTAAQVRGKILDTETEFEYICYHCALSNGFEHSESPDSGTMMSASPVGVQRQLLDSDESEVSSDDTETADSSSVSESTVSSSVLDQQLSHSVSHTYQQSLAGVQDKPTKKEAKEAVDPPPKSSTPKPIIVEPEKPENRHVTFSTEDEIEVIDLNSDVESVERTPERFIGLAEDQRPLPTSSDHIDPDEVFNKDEAFIAAEPIKPPHFQHRDCLPLPEASLVPSYILAGTNHLSQREVDDSRNSSATANIFVYGRLMFPSVLHAIASRGTEGAYSPGLQRRLVLTSDDWAKANLSVQRATELMTPALLRGYSRWQPEGLDCAVIQKSIMNDAGKRRDARDSEDGVVGFLISGVTREALRYFDLLFASTERNLVKLGPATSEERYRDRSETESLLQRQSVDVQVELNTGDVTTVHAHTYVWKYPPISPDEFVVIGQRARIADPRWRYGDANTPWDENQFVHGRAFQGMLQDQPSARREEQALATRMKMSYALVGDNFCRAILAGDVRELTRLLKTRQDPDSLCRVYGSPLQASIAVGNEDMVQLLLDHRANVNAQGGRYGTPLIAAAFASRKAITRLLLRKGADVFATHPMHVNALYQAVGHSDYAITEMLLEHAAWLIEDWGEVCDLAEETGDGEIESLLRSYDVREIHRRYLLARPDKRFVSIADRPSYRTITAAVVRKGLTVQGMSGNWKGRKGVAVLVAALNAGASIEVIPLLRRTVGPLKAVVDALKEGDRIEELKYKKALESGDMYSDAEDWSGSEGEDTPEESEDEYRERRRRERWERDREREGRERERRDSGRKLGGNRGQRR</sequence>
<feature type="compositionally biased region" description="Gly residues" evidence="2">
    <location>
        <begin position="1253"/>
        <end position="1262"/>
    </location>
</feature>
<feature type="compositionally biased region" description="Acidic residues" evidence="2">
    <location>
        <begin position="508"/>
        <end position="521"/>
    </location>
</feature>